<dbReference type="RefSeq" id="WP_089048554.1">
    <property type="nucleotide sequence ID" value="NZ_FXTV01000002.1"/>
</dbReference>
<evidence type="ECO:0000313" key="3">
    <source>
        <dbReference type="EMBL" id="OXA94891.1"/>
    </source>
</evidence>
<dbReference type="InterPro" id="IPR051910">
    <property type="entry name" value="ComF/GntX_DNA_util-trans"/>
</dbReference>
<dbReference type="OrthoDB" id="9779910at2"/>
<comment type="caution">
    <text evidence="3">The sequence shown here is derived from an EMBL/GenBank/DDBJ whole genome shotgun (WGS) entry which is preliminary data.</text>
</comment>
<dbReference type="InterPro" id="IPR029057">
    <property type="entry name" value="PRTase-like"/>
</dbReference>
<evidence type="ECO:0000259" key="2">
    <source>
        <dbReference type="Pfam" id="PF00156"/>
    </source>
</evidence>
<dbReference type="SUPFAM" id="SSF53271">
    <property type="entry name" value="PRTase-like"/>
    <property type="match status" value="1"/>
</dbReference>
<organism evidence="3 4">
    <name type="scientific">Flavobacterium hercynium</name>
    <dbReference type="NCBI Taxonomy" id="387094"/>
    <lineage>
        <taxon>Bacteria</taxon>
        <taxon>Pseudomonadati</taxon>
        <taxon>Bacteroidota</taxon>
        <taxon>Flavobacteriia</taxon>
        <taxon>Flavobacteriales</taxon>
        <taxon>Flavobacteriaceae</taxon>
        <taxon>Flavobacterium</taxon>
    </lineage>
</organism>
<gene>
    <name evidence="3" type="ORF">B0A66_03990</name>
</gene>
<keyword evidence="3" id="KW-0328">Glycosyltransferase</keyword>
<sequence length="227" mass="25750">MFKSIIDLFFPKVCAGCHSLLLTNETVLCTVCRHEIPLTQYHLDANNEAVKKFYGKIDIEHASAFLYYNKKGIVQELIHNLKYKGHQQIGTVLGEWYVEDLKNILLKTPFDAVIPVPLHPKKYKKRGYNQVTTFGKALSRGLDIPYQDTVLYRKKHSKTQSQKSLLGRSENIEDIFDVIDSEKSQNKHFLLIDDVLTTGATLEACCRALLKIPGIKISIACMAIAHS</sequence>
<dbReference type="InterPro" id="IPR000836">
    <property type="entry name" value="PRTase_dom"/>
</dbReference>
<name>A0A226HMJ9_9FLAO</name>
<dbReference type="Pfam" id="PF00156">
    <property type="entry name" value="Pribosyltran"/>
    <property type="match status" value="1"/>
</dbReference>
<keyword evidence="3" id="KW-0808">Transferase</keyword>
<feature type="domain" description="Phosphoribosyltransferase" evidence="2">
    <location>
        <begin position="133"/>
        <end position="222"/>
    </location>
</feature>
<dbReference type="AlphaFoldDB" id="A0A226HMJ9"/>
<accession>A0A226HMJ9</accession>
<reference evidence="3 4" key="1">
    <citation type="submission" date="2016-11" db="EMBL/GenBank/DDBJ databases">
        <title>Whole genomes of Flavobacteriaceae.</title>
        <authorList>
            <person name="Stine C."/>
            <person name="Li C."/>
            <person name="Tadesse D."/>
        </authorList>
    </citation>
    <scope>NUCLEOTIDE SEQUENCE [LARGE SCALE GENOMIC DNA]</scope>
    <source>
        <strain evidence="3 4">DSM 18292</strain>
    </source>
</reference>
<evidence type="ECO:0000313" key="4">
    <source>
        <dbReference type="Proteomes" id="UP000198345"/>
    </source>
</evidence>
<protein>
    <submittedName>
        <fullName evidence="3">Amidophosphoribosyltransferase</fullName>
    </submittedName>
</protein>
<dbReference type="CDD" id="cd06223">
    <property type="entry name" value="PRTases_typeI"/>
    <property type="match status" value="1"/>
</dbReference>
<proteinExistence type="inferred from homology"/>
<comment type="similarity">
    <text evidence="1">Belongs to the ComF/GntX family.</text>
</comment>
<dbReference type="PANTHER" id="PTHR47505:SF1">
    <property type="entry name" value="DNA UTILIZATION PROTEIN YHGH"/>
    <property type="match status" value="1"/>
</dbReference>
<evidence type="ECO:0000256" key="1">
    <source>
        <dbReference type="ARBA" id="ARBA00008007"/>
    </source>
</evidence>
<dbReference type="EMBL" id="MUGW01000008">
    <property type="protein sequence ID" value="OXA94891.1"/>
    <property type="molecule type" value="Genomic_DNA"/>
</dbReference>
<dbReference type="Proteomes" id="UP000198345">
    <property type="component" value="Unassembled WGS sequence"/>
</dbReference>
<keyword evidence="4" id="KW-1185">Reference proteome</keyword>
<dbReference type="Gene3D" id="3.40.50.2020">
    <property type="match status" value="1"/>
</dbReference>
<dbReference type="PANTHER" id="PTHR47505">
    <property type="entry name" value="DNA UTILIZATION PROTEIN YHGH"/>
    <property type="match status" value="1"/>
</dbReference>
<dbReference type="GO" id="GO:0016757">
    <property type="term" value="F:glycosyltransferase activity"/>
    <property type="evidence" value="ECO:0007669"/>
    <property type="project" value="UniProtKB-KW"/>
</dbReference>